<feature type="compositionally biased region" description="Basic and acidic residues" evidence="1">
    <location>
        <begin position="1"/>
        <end position="23"/>
    </location>
</feature>
<feature type="region of interest" description="Disordered" evidence="1">
    <location>
        <begin position="1"/>
        <end position="98"/>
    </location>
</feature>
<dbReference type="OrthoDB" id="5317787at2759"/>
<dbReference type="AlphaFoldDB" id="M2LH53"/>
<organism evidence="2 3">
    <name type="scientific">Baudoinia panamericana (strain UAMH 10762)</name>
    <name type="common">Angels' share fungus</name>
    <name type="synonym">Baudoinia compniacensis (strain UAMH 10762)</name>
    <dbReference type="NCBI Taxonomy" id="717646"/>
    <lineage>
        <taxon>Eukaryota</taxon>
        <taxon>Fungi</taxon>
        <taxon>Dikarya</taxon>
        <taxon>Ascomycota</taxon>
        <taxon>Pezizomycotina</taxon>
        <taxon>Dothideomycetes</taxon>
        <taxon>Dothideomycetidae</taxon>
        <taxon>Mycosphaerellales</taxon>
        <taxon>Teratosphaeriaceae</taxon>
        <taxon>Baudoinia</taxon>
    </lineage>
</organism>
<feature type="region of interest" description="Disordered" evidence="1">
    <location>
        <begin position="424"/>
        <end position="466"/>
    </location>
</feature>
<feature type="compositionally biased region" description="Polar residues" evidence="1">
    <location>
        <begin position="24"/>
        <end position="51"/>
    </location>
</feature>
<evidence type="ECO:0000256" key="1">
    <source>
        <dbReference type="SAM" id="MobiDB-lite"/>
    </source>
</evidence>
<dbReference type="HOGENOM" id="CLU_033074_1_1_1"/>
<dbReference type="OMA" id="EPLAHIC"/>
<dbReference type="eggNOG" id="ENOG502QTVK">
    <property type="taxonomic scope" value="Eukaryota"/>
</dbReference>
<reference evidence="2 3" key="1">
    <citation type="journal article" date="2012" name="PLoS Pathog.">
        <title>Diverse lifestyles and strategies of plant pathogenesis encoded in the genomes of eighteen Dothideomycetes fungi.</title>
        <authorList>
            <person name="Ohm R.A."/>
            <person name="Feau N."/>
            <person name="Henrissat B."/>
            <person name="Schoch C.L."/>
            <person name="Horwitz B.A."/>
            <person name="Barry K.W."/>
            <person name="Condon B.J."/>
            <person name="Copeland A.C."/>
            <person name="Dhillon B."/>
            <person name="Glaser F."/>
            <person name="Hesse C.N."/>
            <person name="Kosti I."/>
            <person name="LaButti K."/>
            <person name="Lindquist E.A."/>
            <person name="Lucas S."/>
            <person name="Salamov A.A."/>
            <person name="Bradshaw R.E."/>
            <person name="Ciuffetti L."/>
            <person name="Hamelin R.C."/>
            <person name="Kema G.H.J."/>
            <person name="Lawrence C."/>
            <person name="Scott J.A."/>
            <person name="Spatafora J.W."/>
            <person name="Turgeon B.G."/>
            <person name="de Wit P.J.G.M."/>
            <person name="Zhong S."/>
            <person name="Goodwin S.B."/>
            <person name="Grigoriev I.V."/>
        </authorList>
    </citation>
    <scope>NUCLEOTIDE SEQUENCE [LARGE SCALE GENOMIC DNA]</scope>
    <source>
        <strain evidence="2 3">UAMH 10762</strain>
    </source>
</reference>
<dbReference type="EMBL" id="KB445560">
    <property type="protein sequence ID" value="EMC93457.1"/>
    <property type="molecule type" value="Genomic_DNA"/>
</dbReference>
<protein>
    <submittedName>
        <fullName evidence="2">Uncharacterized protein</fullName>
    </submittedName>
</protein>
<evidence type="ECO:0000313" key="2">
    <source>
        <dbReference type="EMBL" id="EMC93457.1"/>
    </source>
</evidence>
<evidence type="ECO:0000313" key="3">
    <source>
        <dbReference type="Proteomes" id="UP000011761"/>
    </source>
</evidence>
<dbReference type="STRING" id="717646.M2LH53"/>
<proteinExistence type="predicted"/>
<dbReference type="KEGG" id="bcom:BAUCODRAFT_76366"/>
<accession>M2LH53</accession>
<feature type="region of interest" description="Disordered" evidence="1">
    <location>
        <begin position="216"/>
        <end position="269"/>
    </location>
</feature>
<name>M2LH53_BAUPA</name>
<dbReference type="RefSeq" id="XP_007679400.1">
    <property type="nucleotide sequence ID" value="XM_007681210.1"/>
</dbReference>
<keyword evidence="3" id="KW-1185">Reference proteome</keyword>
<gene>
    <name evidence="2" type="ORF">BAUCODRAFT_76366</name>
</gene>
<dbReference type="Proteomes" id="UP000011761">
    <property type="component" value="Unassembled WGS sequence"/>
</dbReference>
<sequence>MRHAYDIDRNSRHSGDSISERSHGNSSTRSRSTQPTDYSTSPANRTPQIHQHWSKARQENTPQRFFADRPPQESPRASVESYTSTVQSEGEVDDRLPEYDPPVYEARLGEHTVLAATPADFAELFPSRRRLTVHHDDSTLDGNMNLRIDTEVCCGGRKTDMTLFHLRMHDLRNREFSLRRYCRDSGREVCHSEWKQHKHAVPVRPGFQRSLSNILNNMRPKSDSRTPTLESLKRHDSGYGSMHSVSFVDDERPRSAGHGAAGQHPPSDDTIRLEFSNYAHVDVKRTGLKGSKRYEFEYWGVPYAWRRIVEKDSSSKKSSYHLTRHGSEQILAYIVPVPLSSTKNDEERSKGGWVPPSKMWLADESLIHGLTDAVDVVVASGLIVIVDDAIKARFHSRTNKQLLIPKMQVGVEYVGPKRLITEMFRRDSDSSQQSRPTTSHRRTNSGYSTTSPRVPAGAFRQPGRER</sequence>
<dbReference type="GeneID" id="19117019"/>